<accession>A0A9D9DU46</accession>
<evidence type="ECO:0000256" key="5">
    <source>
        <dbReference type="ARBA" id="ARBA00023136"/>
    </source>
</evidence>
<evidence type="ECO:0000256" key="3">
    <source>
        <dbReference type="ARBA" id="ARBA00022781"/>
    </source>
</evidence>
<proteinExistence type="inferred from homology"/>
<dbReference type="HAMAP" id="MF_01416">
    <property type="entry name" value="ATP_synth_delta_bact"/>
    <property type="match status" value="1"/>
</dbReference>
<name>A0A9D9DU46_9BACT</name>
<dbReference type="NCBIfam" id="TIGR01145">
    <property type="entry name" value="ATP_synt_delta"/>
    <property type="match status" value="1"/>
</dbReference>
<dbReference type="InterPro" id="IPR000711">
    <property type="entry name" value="ATPase_OSCP/dsu"/>
</dbReference>
<comment type="subcellular location">
    <subcellularLocation>
        <location evidence="7">Cell membrane</location>
        <topology evidence="7">Peripheral membrane protein</topology>
    </subcellularLocation>
    <subcellularLocation>
        <location evidence="1">Membrane</location>
    </subcellularLocation>
</comment>
<comment type="function">
    <text evidence="7">This protein is part of the stalk that links CF(0) to CF(1). It either transmits conformational changes from CF(0) to CF(1) or is implicated in proton conduction.</text>
</comment>
<keyword evidence="7" id="KW-0139">CF(1)</keyword>
<dbReference type="GO" id="GO:0045259">
    <property type="term" value="C:proton-transporting ATP synthase complex"/>
    <property type="evidence" value="ECO:0007669"/>
    <property type="project" value="UniProtKB-KW"/>
</dbReference>
<comment type="function">
    <text evidence="7">F(1)F(0) ATP synthase produces ATP from ADP in the presence of a proton or sodium gradient. F-type ATPases consist of two structural domains, F(1) containing the extramembraneous catalytic core and F(0) containing the membrane proton channel, linked together by a central stalk and a peripheral stalk. During catalysis, ATP synthesis in the catalytic domain of F(1) is coupled via a rotary mechanism of the central stalk subunits to proton translocation.</text>
</comment>
<dbReference type="AlphaFoldDB" id="A0A9D9DU46"/>
<evidence type="ECO:0000313" key="9">
    <source>
        <dbReference type="Proteomes" id="UP000823632"/>
    </source>
</evidence>
<evidence type="ECO:0000256" key="4">
    <source>
        <dbReference type="ARBA" id="ARBA00023065"/>
    </source>
</evidence>
<dbReference type="PANTHER" id="PTHR11910">
    <property type="entry name" value="ATP SYNTHASE DELTA CHAIN"/>
    <property type="match status" value="1"/>
</dbReference>
<dbReference type="EMBL" id="JADIND010000178">
    <property type="protein sequence ID" value="MBO8431324.1"/>
    <property type="molecule type" value="Genomic_DNA"/>
</dbReference>
<evidence type="ECO:0000313" key="8">
    <source>
        <dbReference type="EMBL" id="MBO8431324.1"/>
    </source>
</evidence>
<keyword evidence="4 7" id="KW-0406">Ion transport</keyword>
<dbReference type="GO" id="GO:0005886">
    <property type="term" value="C:plasma membrane"/>
    <property type="evidence" value="ECO:0007669"/>
    <property type="project" value="UniProtKB-SubCell"/>
</dbReference>
<dbReference type="Proteomes" id="UP000823632">
    <property type="component" value="Unassembled WGS sequence"/>
</dbReference>
<keyword evidence="7" id="KW-1003">Cell membrane</keyword>
<keyword evidence="6 7" id="KW-0066">ATP synthesis</keyword>
<keyword evidence="3 7" id="KW-0375">Hydrogen ion transport</keyword>
<reference evidence="8" key="1">
    <citation type="submission" date="2020-10" db="EMBL/GenBank/DDBJ databases">
        <authorList>
            <person name="Gilroy R."/>
        </authorList>
    </citation>
    <scope>NUCLEOTIDE SEQUENCE</scope>
    <source>
        <strain evidence="8">10192</strain>
    </source>
</reference>
<dbReference type="PRINTS" id="PR00125">
    <property type="entry name" value="ATPASEDELTA"/>
</dbReference>
<protein>
    <recommendedName>
        <fullName evidence="7">ATP synthase subunit delta</fullName>
    </recommendedName>
    <alternativeName>
        <fullName evidence="7">ATP synthase F(1) sector subunit delta</fullName>
    </alternativeName>
    <alternativeName>
        <fullName evidence="7">F-type ATPase subunit delta</fullName>
        <shortName evidence="7">F-ATPase subunit delta</shortName>
    </alternativeName>
</protein>
<comment type="similarity">
    <text evidence="7">Belongs to the ATPase delta chain family.</text>
</comment>
<reference evidence="8" key="2">
    <citation type="journal article" date="2021" name="PeerJ">
        <title>Extensive microbial diversity within the chicken gut microbiome revealed by metagenomics and culture.</title>
        <authorList>
            <person name="Gilroy R."/>
            <person name="Ravi A."/>
            <person name="Getino M."/>
            <person name="Pursley I."/>
            <person name="Horton D.L."/>
            <person name="Alikhan N.F."/>
            <person name="Baker D."/>
            <person name="Gharbi K."/>
            <person name="Hall N."/>
            <person name="Watson M."/>
            <person name="Adriaenssens E.M."/>
            <person name="Foster-Nyarko E."/>
            <person name="Jarju S."/>
            <person name="Secka A."/>
            <person name="Antonio M."/>
            <person name="Oren A."/>
            <person name="Chaudhuri R.R."/>
            <person name="La Ragione R."/>
            <person name="Hildebrand F."/>
            <person name="Pallen M.J."/>
        </authorList>
    </citation>
    <scope>NUCLEOTIDE SEQUENCE</scope>
    <source>
        <strain evidence="8">10192</strain>
    </source>
</reference>
<gene>
    <name evidence="7 8" type="primary">atpH</name>
    <name evidence="8" type="ORF">IAC76_08050</name>
</gene>
<comment type="caution">
    <text evidence="8">The sequence shown here is derived from an EMBL/GenBank/DDBJ whole genome shotgun (WGS) entry which is preliminary data.</text>
</comment>
<evidence type="ECO:0000256" key="1">
    <source>
        <dbReference type="ARBA" id="ARBA00004370"/>
    </source>
</evidence>
<evidence type="ECO:0000256" key="7">
    <source>
        <dbReference type="HAMAP-Rule" id="MF_01416"/>
    </source>
</evidence>
<evidence type="ECO:0000256" key="2">
    <source>
        <dbReference type="ARBA" id="ARBA00022448"/>
    </source>
</evidence>
<sequence>MTNLNEQISLSAKNYSEALIELVKDNVMSYEDISKDLETISQILKISSDLKNTLEYPTISTETKHEIIDEVFKNEINPNIINFIKILIDKKRFSEFEQVKADYADKLDKINNIQTVEIVSAIPLNEEYRGKIVQKLSEKLQKNISPIWEIDESIIAGLIYKIDDDVIDTSIKSKLDKLSKNLM</sequence>
<evidence type="ECO:0000256" key="6">
    <source>
        <dbReference type="ARBA" id="ARBA00023310"/>
    </source>
</evidence>
<dbReference type="InterPro" id="IPR026015">
    <property type="entry name" value="ATP_synth_OSCP/delta_N_sf"/>
</dbReference>
<organism evidence="8 9">
    <name type="scientific">Candidatus Scatousia excrementipullorum</name>
    <dbReference type="NCBI Taxonomy" id="2840936"/>
    <lineage>
        <taxon>Bacteria</taxon>
        <taxon>Candidatus Scatousia</taxon>
    </lineage>
</organism>
<keyword evidence="2 7" id="KW-0813">Transport</keyword>
<dbReference type="Pfam" id="PF00213">
    <property type="entry name" value="OSCP"/>
    <property type="match status" value="1"/>
</dbReference>
<dbReference type="SUPFAM" id="SSF47928">
    <property type="entry name" value="N-terminal domain of the delta subunit of the F1F0-ATP synthase"/>
    <property type="match status" value="1"/>
</dbReference>
<keyword evidence="5 7" id="KW-0472">Membrane</keyword>
<dbReference type="GO" id="GO:0046933">
    <property type="term" value="F:proton-transporting ATP synthase activity, rotational mechanism"/>
    <property type="evidence" value="ECO:0007669"/>
    <property type="project" value="UniProtKB-UniRule"/>
</dbReference>
<dbReference type="Gene3D" id="1.10.520.20">
    <property type="entry name" value="N-terminal domain of the delta subunit of the F1F0-ATP synthase"/>
    <property type="match status" value="1"/>
</dbReference>